<name>A0A4S4MP02_9APHY</name>
<dbReference type="AlphaFoldDB" id="A0A4S4MP02"/>
<dbReference type="InterPro" id="IPR005654">
    <property type="entry name" value="ATPase_AFG1-like"/>
</dbReference>
<comment type="caution">
    <text evidence="3">The sequence shown here is derived from an EMBL/GenBank/DDBJ whole genome shotgun (WGS) entry which is preliminary data.</text>
</comment>
<feature type="non-terminal residue" evidence="3">
    <location>
        <position position="1"/>
    </location>
</feature>
<evidence type="ECO:0000313" key="3">
    <source>
        <dbReference type="EMBL" id="THH27702.1"/>
    </source>
</evidence>
<dbReference type="OrthoDB" id="548867at2759"/>
<dbReference type="GO" id="GO:0016887">
    <property type="term" value="F:ATP hydrolysis activity"/>
    <property type="evidence" value="ECO:0007669"/>
    <property type="project" value="InterPro"/>
</dbReference>
<dbReference type="GO" id="GO:0005524">
    <property type="term" value="F:ATP binding"/>
    <property type="evidence" value="ECO:0007669"/>
    <property type="project" value="UniProtKB-KW"/>
</dbReference>
<accession>A0A4S4MP02</accession>
<gene>
    <name evidence="3" type="ORF">EUX98_g6478</name>
</gene>
<proteinExistence type="predicted"/>
<evidence type="ECO:0000256" key="1">
    <source>
        <dbReference type="ARBA" id="ARBA00022741"/>
    </source>
</evidence>
<reference evidence="3 4" key="1">
    <citation type="submission" date="2019-02" db="EMBL/GenBank/DDBJ databases">
        <title>Genome sequencing of the rare red list fungi Antrodiella citrinella (Flaviporus citrinellus).</title>
        <authorList>
            <person name="Buettner E."/>
            <person name="Kellner H."/>
        </authorList>
    </citation>
    <scope>NUCLEOTIDE SEQUENCE [LARGE SCALE GENOMIC DNA]</scope>
    <source>
        <strain evidence="3 4">DSM 108506</strain>
    </source>
</reference>
<evidence type="ECO:0000313" key="4">
    <source>
        <dbReference type="Proteomes" id="UP000308730"/>
    </source>
</evidence>
<organism evidence="3 4">
    <name type="scientific">Antrodiella citrinella</name>
    <dbReference type="NCBI Taxonomy" id="2447956"/>
    <lineage>
        <taxon>Eukaryota</taxon>
        <taxon>Fungi</taxon>
        <taxon>Dikarya</taxon>
        <taxon>Basidiomycota</taxon>
        <taxon>Agaricomycotina</taxon>
        <taxon>Agaricomycetes</taxon>
        <taxon>Polyporales</taxon>
        <taxon>Steccherinaceae</taxon>
        <taxon>Antrodiella</taxon>
    </lineage>
</organism>
<dbReference type="PANTHER" id="PTHR12169">
    <property type="entry name" value="ATPASE N2B"/>
    <property type="match status" value="1"/>
</dbReference>
<keyword evidence="1" id="KW-0547">Nucleotide-binding</keyword>
<dbReference type="EMBL" id="SGPM01000231">
    <property type="protein sequence ID" value="THH27702.1"/>
    <property type="molecule type" value="Genomic_DNA"/>
</dbReference>
<keyword evidence="2" id="KW-0067">ATP-binding</keyword>
<dbReference type="GO" id="GO:0006515">
    <property type="term" value="P:protein quality control for misfolded or incompletely synthesized proteins"/>
    <property type="evidence" value="ECO:0007669"/>
    <property type="project" value="TreeGrafter"/>
</dbReference>
<sequence>YENKIKLFISSEVPITKVFADDPSADGQGISDHMRSVMDDLGLSSDVVGSSSMFSGEEELFAFARCCSRLVQMGSKEWAESAGHH</sequence>
<dbReference type="PANTHER" id="PTHR12169:SF6">
    <property type="entry name" value="AFG1-LIKE ATPASE"/>
    <property type="match status" value="1"/>
</dbReference>
<protein>
    <submittedName>
        <fullName evidence="3">Uncharacterized protein</fullName>
    </submittedName>
</protein>
<evidence type="ECO:0000256" key="2">
    <source>
        <dbReference type="ARBA" id="ARBA00022840"/>
    </source>
</evidence>
<dbReference type="Proteomes" id="UP000308730">
    <property type="component" value="Unassembled WGS sequence"/>
</dbReference>
<keyword evidence="4" id="KW-1185">Reference proteome</keyword>
<dbReference type="GO" id="GO:0005739">
    <property type="term" value="C:mitochondrion"/>
    <property type="evidence" value="ECO:0007669"/>
    <property type="project" value="TreeGrafter"/>
</dbReference>